<feature type="compositionally biased region" description="Polar residues" evidence="1">
    <location>
        <begin position="539"/>
        <end position="553"/>
    </location>
</feature>
<feature type="compositionally biased region" description="Basic and acidic residues" evidence="1">
    <location>
        <begin position="791"/>
        <end position="823"/>
    </location>
</feature>
<feature type="compositionally biased region" description="Low complexity" evidence="1">
    <location>
        <begin position="708"/>
        <end position="723"/>
    </location>
</feature>
<reference evidence="2" key="2">
    <citation type="submission" date="2023-05" db="EMBL/GenBank/DDBJ databases">
        <authorList>
            <person name="Fouks B."/>
        </authorList>
    </citation>
    <scope>NUCLEOTIDE SEQUENCE</scope>
    <source>
        <strain evidence="2">Stay&amp;Tobe</strain>
        <tissue evidence="2">Testes</tissue>
    </source>
</reference>
<evidence type="ECO:0000256" key="1">
    <source>
        <dbReference type="SAM" id="MobiDB-lite"/>
    </source>
</evidence>
<feature type="region of interest" description="Disordered" evidence="1">
    <location>
        <begin position="124"/>
        <end position="262"/>
    </location>
</feature>
<feature type="non-terminal residue" evidence="2">
    <location>
        <position position="1226"/>
    </location>
</feature>
<comment type="caution">
    <text evidence="2">The sequence shown here is derived from an EMBL/GenBank/DDBJ whole genome shotgun (WGS) entry which is preliminary data.</text>
</comment>
<feature type="compositionally biased region" description="Low complexity" evidence="1">
    <location>
        <begin position="454"/>
        <end position="485"/>
    </location>
</feature>
<feature type="compositionally biased region" description="Low complexity" evidence="1">
    <location>
        <begin position="505"/>
        <end position="534"/>
    </location>
</feature>
<organism evidence="2 3">
    <name type="scientific">Diploptera punctata</name>
    <name type="common">Pacific beetle cockroach</name>
    <dbReference type="NCBI Taxonomy" id="6984"/>
    <lineage>
        <taxon>Eukaryota</taxon>
        <taxon>Metazoa</taxon>
        <taxon>Ecdysozoa</taxon>
        <taxon>Arthropoda</taxon>
        <taxon>Hexapoda</taxon>
        <taxon>Insecta</taxon>
        <taxon>Pterygota</taxon>
        <taxon>Neoptera</taxon>
        <taxon>Polyneoptera</taxon>
        <taxon>Dictyoptera</taxon>
        <taxon>Blattodea</taxon>
        <taxon>Blaberoidea</taxon>
        <taxon>Blaberidae</taxon>
        <taxon>Diplopterinae</taxon>
        <taxon>Diploptera</taxon>
    </lineage>
</organism>
<evidence type="ECO:0000313" key="3">
    <source>
        <dbReference type="Proteomes" id="UP001233999"/>
    </source>
</evidence>
<feature type="compositionally biased region" description="Basic residues" evidence="1">
    <location>
        <begin position="568"/>
        <end position="593"/>
    </location>
</feature>
<feature type="compositionally biased region" description="Basic residues" evidence="1">
    <location>
        <begin position="415"/>
        <end position="430"/>
    </location>
</feature>
<feature type="region of interest" description="Disordered" evidence="1">
    <location>
        <begin position="1168"/>
        <end position="1199"/>
    </location>
</feature>
<feature type="compositionally biased region" description="Basic and acidic residues" evidence="1">
    <location>
        <begin position="979"/>
        <end position="988"/>
    </location>
</feature>
<evidence type="ECO:0000313" key="2">
    <source>
        <dbReference type="EMBL" id="KAJ9581135.1"/>
    </source>
</evidence>
<reference evidence="2" key="1">
    <citation type="journal article" date="2023" name="IScience">
        <title>Live-bearing cockroach genome reveals convergent evolutionary mechanisms linked to viviparity in insects and beyond.</title>
        <authorList>
            <person name="Fouks B."/>
            <person name="Harrison M.C."/>
            <person name="Mikhailova A.A."/>
            <person name="Marchal E."/>
            <person name="English S."/>
            <person name="Carruthers M."/>
            <person name="Jennings E.C."/>
            <person name="Chiamaka E.L."/>
            <person name="Frigard R.A."/>
            <person name="Pippel M."/>
            <person name="Attardo G.M."/>
            <person name="Benoit J.B."/>
            <person name="Bornberg-Bauer E."/>
            <person name="Tobe S.S."/>
        </authorList>
    </citation>
    <scope>NUCLEOTIDE SEQUENCE</scope>
    <source>
        <strain evidence="2">Stay&amp;Tobe</strain>
    </source>
</reference>
<gene>
    <name evidence="2" type="ORF">L9F63_023688</name>
</gene>
<feature type="compositionally biased region" description="Polar residues" evidence="1">
    <location>
        <begin position="191"/>
        <end position="202"/>
    </location>
</feature>
<feature type="compositionally biased region" description="Basic residues" evidence="1">
    <location>
        <begin position="320"/>
        <end position="340"/>
    </location>
</feature>
<feature type="compositionally biased region" description="Low complexity" evidence="1">
    <location>
        <begin position="377"/>
        <end position="414"/>
    </location>
</feature>
<dbReference type="Proteomes" id="UP001233999">
    <property type="component" value="Unassembled WGS sequence"/>
</dbReference>
<proteinExistence type="predicted"/>
<feature type="region of interest" description="Disordered" evidence="1">
    <location>
        <begin position="898"/>
        <end position="1019"/>
    </location>
</feature>
<dbReference type="EMBL" id="JASPKZ010008016">
    <property type="protein sequence ID" value="KAJ9581135.1"/>
    <property type="molecule type" value="Genomic_DNA"/>
</dbReference>
<feature type="compositionally biased region" description="Polar residues" evidence="1">
    <location>
        <begin position="209"/>
        <end position="225"/>
    </location>
</feature>
<feature type="compositionally biased region" description="Basic and acidic residues" evidence="1">
    <location>
        <begin position="172"/>
        <end position="189"/>
    </location>
</feature>
<feature type="compositionally biased region" description="Polar residues" evidence="1">
    <location>
        <begin position="906"/>
        <end position="919"/>
    </location>
</feature>
<feature type="compositionally biased region" description="Polar residues" evidence="1">
    <location>
        <begin position="753"/>
        <end position="763"/>
    </location>
</feature>
<accession>A0AAD7ZI61</accession>
<dbReference type="AlphaFoldDB" id="A0AAD7ZI61"/>
<feature type="compositionally biased region" description="Basic and acidic residues" evidence="1">
    <location>
        <begin position="1169"/>
        <end position="1180"/>
    </location>
</feature>
<protein>
    <submittedName>
        <fullName evidence="2">Uncharacterized protein</fullName>
    </submittedName>
</protein>
<feature type="compositionally biased region" description="Basic residues" evidence="1">
    <location>
        <begin position="691"/>
        <end position="707"/>
    </location>
</feature>
<name>A0AAD7ZI61_DIPPU</name>
<feature type="region of interest" description="Disordered" evidence="1">
    <location>
        <begin position="291"/>
        <end position="882"/>
    </location>
</feature>
<sequence length="1226" mass="138924">MAFYGKVPTSEDDDLEALRLAALQTLGSKPSSINSNHVTNSVVRQQMLHTNNLGRGYRGGLSRTHSGRNQVFQRHRQNSNLIAIVPVSNESSPGSPGGIKLDLPQDRYCKVTSIKSEETDTPIVSTKFTRYDESDSNSSAEETDGEDSNDKSASGAEEEEEDRDVLTVEENSLDKLISELEEEMKKDDSNVPESNNVNQNPESQKKTRSSVFKSKSNACDSKTQKGQGGISTLKAVSVSSNSAKEKKKKDSHKNDVGNINDLSKSQTALPTCMSVSSHASNLHKDILHDKGKDCKFSAPQNSNLSHKTDSDFQRQLSPKLNRKSRSRSNSRVRTRSRSRSPHNSIPCSKRNRRSPSPRGKYNYSPIRSQMPRSPRGRLSISPVPRSRLSRSPSPRNRLSRSPPRSRLSRSPIRLPRSRTRSRSPLRKRYSRSPPWHSRFSPQRSSPRSRRPLSPRRSSSPRVIRSSPQRSPQSRWWPSPRRSVSPRLRRALSPPPRHLSPRTRRISISPRRPLSPIRRRLSPSPARRNPSPLRRFSPRRNLSPSLRYSRSISRSPGRFISRTRSPPVNKHRGSSRSPKRRRSTRSPSPRRRLSHSPFNRLPPRRSPLNRKQSPWSPPKQRISPIPKKIFKFSQQQRRSESPNRRSPIRPPPRSQRSPMKDGFKPLQESRVNNVRPRSRSPLASRHPDSNIHRSRSPRHPRSSSRRSRSPTSSISLSPSPERNSMNNTHRYKSPLRLHASDYRNPAPSLHTSKENTNGNRQKNFSPVPAVTDGSVSSVKQSKTKSSKRKESKNKILKGERIREYIKKESDRKSKEKTSSERIESQESSSPRIEGQNENAVSDPKMAILEARRRKFESKGPVIPEPKKIRLKAAPQSSPAQLADVKARGRIKVIFLNEEEETTAATEKSASTLDNSETLDNMNYDLDEPILELQSGDLWSSDESDSDNEGRFKSSTRTHGSGSAKVPTILPFSKLLGEPKTSARDNETGFKHKKSVPKKNTPENLMEPKKASVKTNENLKTSDEEKKIIKELVDGIQEKVKIESKISNPKAIKSEKSNVEYNAEINDDYLDEELPLINKEGDLRAELFRRRTARLRAGSLHESLPARLLQSAFEGVVGKKIIKRMETEDKTSISKRAEVKKEKTDGRRVLVLKRPPVTEQRIPSISVTIPKDNKHDLKDSPPRKLPIRMRLGLPSGGSLSEEHIVPRRRNRKVKLKRNVMIGSRPDDK</sequence>
<feature type="compositionally biased region" description="Basic residues" evidence="1">
    <location>
        <begin position="780"/>
        <end position="790"/>
    </location>
</feature>
<feature type="compositionally biased region" description="Low complexity" evidence="1">
    <location>
        <begin position="668"/>
        <end position="680"/>
    </location>
</feature>
<keyword evidence="3" id="KW-1185">Reference proteome</keyword>